<comment type="caution">
    <text evidence="1">The sequence shown here is derived from an EMBL/GenBank/DDBJ whole genome shotgun (WGS) entry which is preliminary data.</text>
</comment>
<protein>
    <recommendedName>
        <fullName evidence="3">Protein kinase domain-containing protein</fullName>
    </recommendedName>
</protein>
<dbReference type="InterPro" id="IPR011009">
    <property type="entry name" value="Kinase-like_dom_sf"/>
</dbReference>
<sequence>MSQLLQDIQDVPLELILNIDSDIPMGDYPWDVLLHDLHLWCDEYFPCHPYSGPLCFSLTELLRPHRTHPEEGFKITRFNFKGDLTSSTDKTFTKSVVCKLELATPAITPPGTYFTRRSTRGLHNEASKYCEELRDLQGVSIPEFYGFFQGPTLRGKGSVSCVLTQYHGQDIQDLPGVWSSQVVRQGLLNVLNVMHHRGIIHDDILSSSESWGRNIVVESMPDEYRVFIIDFEDARFMSSFSFCAPTGGIHCDNAIIPLHKARSWEELYKSRYVDMVAPYHGPNDRIARKAWEEYMSQYGHIRGVREVIRTLNKSPKGGDITEDNEQVIQPPEAANTRFNTTVMSQLLQDNQDDPLELILNIDADIPMGDYPWDVLLHDSHLSCDEFFPCHPYSGPLCFSLTELLRPHRTHPEEGFKITRFHFKGDLTSSTDKTFTKSVVCKLELAIPAITPPGTYFRRHPALGLHNEASKYCEVLRDLQGKSIPEFYGFFKGPTLRGKGSVSHQ</sequence>
<name>A0AAD5YL95_9APHY</name>
<keyword evidence="2" id="KW-1185">Reference proteome</keyword>
<evidence type="ECO:0000313" key="1">
    <source>
        <dbReference type="EMBL" id="KAJ3487999.1"/>
    </source>
</evidence>
<evidence type="ECO:0008006" key="3">
    <source>
        <dbReference type="Google" id="ProtNLM"/>
    </source>
</evidence>
<dbReference type="EMBL" id="JANAWD010000077">
    <property type="protein sequence ID" value="KAJ3487999.1"/>
    <property type="molecule type" value="Genomic_DNA"/>
</dbReference>
<dbReference type="SUPFAM" id="SSF56112">
    <property type="entry name" value="Protein kinase-like (PK-like)"/>
    <property type="match status" value="1"/>
</dbReference>
<dbReference type="Proteomes" id="UP001212997">
    <property type="component" value="Unassembled WGS sequence"/>
</dbReference>
<organism evidence="1 2">
    <name type="scientific">Meripilus lineatus</name>
    <dbReference type="NCBI Taxonomy" id="2056292"/>
    <lineage>
        <taxon>Eukaryota</taxon>
        <taxon>Fungi</taxon>
        <taxon>Dikarya</taxon>
        <taxon>Basidiomycota</taxon>
        <taxon>Agaricomycotina</taxon>
        <taxon>Agaricomycetes</taxon>
        <taxon>Polyporales</taxon>
        <taxon>Meripilaceae</taxon>
        <taxon>Meripilus</taxon>
    </lineage>
</organism>
<dbReference type="AlphaFoldDB" id="A0AAD5YL95"/>
<gene>
    <name evidence="1" type="ORF">NLI96_g3168</name>
</gene>
<evidence type="ECO:0000313" key="2">
    <source>
        <dbReference type="Proteomes" id="UP001212997"/>
    </source>
</evidence>
<accession>A0AAD5YL95</accession>
<reference evidence="1" key="1">
    <citation type="submission" date="2022-07" db="EMBL/GenBank/DDBJ databases">
        <title>Genome Sequence of Physisporinus lineatus.</title>
        <authorList>
            <person name="Buettner E."/>
        </authorList>
    </citation>
    <scope>NUCLEOTIDE SEQUENCE</scope>
    <source>
        <strain evidence="1">VT162</strain>
    </source>
</reference>
<proteinExistence type="predicted"/>